<reference evidence="3" key="1">
    <citation type="journal article" date="2020" name="Stud. Mycol.">
        <title>101 Dothideomycetes genomes: a test case for predicting lifestyles and emergence of pathogens.</title>
        <authorList>
            <person name="Haridas S."/>
            <person name="Albert R."/>
            <person name="Binder M."/>
            <person name="Bloem J."/>
            <person name="Labutti K."/>
            <person name="Salamov A."/>
            <person name="Andreopoulos B."/>
            <person name="Baker S."/>
            <person name="Barry K."/>
            <person name="Bills G."/>
            <person name="Bluhm B."/>
            <person name="Cannon C."/>
            <person name="Castanera R."/>
            <person name="Culley D."/>
            <person name="Daum C."/>
            <person name="Ezra D."/>
            <person name="Gonzalez J."/>
            <person name="Henrissat B."/>
            <person name="Kuo A."/>
            <person name="Liang C."/>
            <person name="Lipzen A."/>
            <person name="Lutzoni F."/>
            <person name="Magnuson J."/>
            <person name="Mondo S."/>
            <person name="Nolan M."/>
            <person name="Ohm R."/>
            <person name="Pangilinan J."/>
            <person name="Park H.-J."/>
            <person name="Ramirez L."/>
            <person name="Alfaro M."/>
            <person name="Sun H."/>
            <person name="Tritt A."/>
            <person name="Yoshinaga Y."/>
            <person name="Zwiers L.-H."/>
            <person name="Turgeon B."/>
            <person name="Goodwin S."/>
            <person name="Spatafora J."/>
            <person name="Crous P."/>
            <person name="Grigoriev I."/>
        </authorList>
    </citation>
    <scope>NUCLEOTIDE SEQUENCE</scope>
    <source>
        <strain evidence="3">CBS 121739</strain>
    </source>
</reference>
<dbReference type="GeneID" id="54485129"/>
<dbReference type="OrthoDB" id="5332870at2759"/>
<evidence type="ECO:0000313" key="3">
    <source>
        <dbReference type="EMBL" id="KAF2757359.1"/>
    </source>
</evidence>
<keyword evidence="4" id="KW-1185">Reference proteome</keyword>
<dbReference type="Gene3D" id="1.10.287.1490">
    <property type="match status" value="1"/>
</dbReference>
<feature type="coiled-coil region" evidence="1">
    <location>
        <begin position="703"/>
        <end position="730"/>
    </location>
</feature>
<feature type="compositionally biased region" description="Polar residues" evidence="2">
    <location>
        <begin position="989"/>
        <end position="1000"/>
    </location>
</feature>
<keyword evidence="1" id="KW-0175">Coiled coil</keyword>
<evidence type="ECO:0000313" key="4">
    <source>
        <dbReference type="Proteomes" id="UP000799437"/>
    </source>
</evidence>
<dbReference type="AlphaFoldDB" id="A0A6A6W5A8"/>
<feature type="coiled-coil region" evidence="1">
    <location>
        <begin position="759"/>
        <end position="861"/>
    </location>
</feature>
<gene>
    <name evidence="3" type="ORF">EJ05DRAFT_476630</name>
</gene>
<feature type="region of interest" description="Disordered" evidence="2">
    <location>
        <begin position="981"/>
        <end position="1000"/>
    </location>
</feature>
<name>A0A6A6W5A8_9PEZI</name>
<dbReference type="Proteomes" id="UP000799437">
    <property type="component" value="Unassembled WGS sequence"/>
</dbReference>
<dbReference type="EMBL" id="ML996573">
    <property type="protein sequence ID" value="KAF2757359.1"/>
    <property type="molecule type" value="Genomic_DNA"/>
</dbReference>
<feature type="region of interest" description="Disordered" evidence="2">
    <location>
        <begin position="899"/>
        <end position="956"/>
    </location>
</feature>
<feature type="coiled-coil region" evidence="1">
    <location>
        <begin position="584"/>
        <end position="660"/>
    </location>
</feature>
<sequence length="1104" mass="123564">MSITGDPAIEQQLRDEVDRIIMSPYPVSLKKLHNLVTRVDTETLQIWAYNNPCQLSRLAIAVSDALSLWPFALDLLQRLLHAASFLQTFLRQHSSFLDAFVQKAVFSAPDFDRYSHICILLLSEILPPTIALPASAHDFFVQVFHNLASSPTFENLRRAHTLTRGACFSLPALLPANLVTQFERNVKRILQMKKPPTPENRRFDLFAVDLLCLLSRNECTTSNSEKTIATMLFHGANALKQIDLINSNVIDACKGDSSSTADSIARVQAARRVIATIGEERTKDWSAQRTQNSDQILSKLLQYVAKPTLGASLQGEAIAYISCLVDADHLPAEITRQFRDLFRNLMISLEISFSWLTQALTRYSKLLDDISITALMSSLLVTSTKPSNSVHLLRARSIAKVIADSLPHSSAFSDSIVSTLGSGKVHKELREFLEVLPDTGSSIPEAVSHCSSAMNNLQRSTAISVSTMLLRGRLYHFKDNADARSSVWSELLRMQHRLENIHFPCTHAKMAQQSQKSLLCIIEQECTQLNLEDEDWRSKIARELELHNSSQQKNMLQTIAQICRDLEQRCELSEQPLRNEQAHSKELADKCNALEFRLKELSTEVNDKTFVVSGLESELQDVEAVVRDLASENNTLSGTIEAIQNELKKAEAGHTNLLTAQEALDAEVTDLRVTVSSKADLVQEQRTEIVNLKEKISEDNSVLEILRADFSEKLEAMATLEAELEKSREKLQHTIDCCAHKDKEILVIKGREQIISAELGHARSSLDEVSAEADKLREQLADQDRLSKEANAQATAELRCKELEYEEHLDDIQCRLDQETSEFNHAKSKFEEERRNLAEEIEQHSSEIENLRLHIVELDQTCASKDAEIFQYKAWQQQLVSMMPGVKGGPGADVLVEQKAKHPKRAARSTPIKAPRTSTTAPDVSQLTDMNTSFGSSSSKDGPTPKRAKPRKSFRVPLIRRQNPNTPRARRSLLNVTRQCEVDEDSAEGSPSRTPPSVSVNIITQPGRLSTIPLRQALFDVSTGRGNMSPVRAALRPSDDLFKSNMSQNSGKQLRKMLPVMEITSFDTSNVFTSTPLTPRLGRNNAMNEVGEQQDNETVDVDEL</sequence>
<feature type="compositionally biased region" description="Acidic residues" evidence="2">
    <location>
        <begin position="1092"/>
        <end position="1104"/>
    </location>
</feature>
<organism evidence="3 4">
    <name type="scientific">Pseudovirgaria hyperparasitica</name>
    <dbReference type="NCBI Taxonomy" id="470096"/>
    <lineage>
        <taxon>Eukaryota</taxon>
        <taxon>Fungi</taxon>
        <taxon>Dikarya</taxon>
        <taxon>Ascomycota</taxon>
        <taxon>Pezizomycotina</taxon>
        <taxon>Dothideomycetes</taxon>
        <taxon>Dothideomycetes incertae sedis</taxon>
        <taxon>Acrospermales</taxon>
        <taxon>Acrospermaceae</taxon>
        <taxon>Pseudovirgaria</taxon>
    </lineage>
</organism>
<proteinExistence type="predicted"/>
<feature type="region of interest" description="Disordered" evidence="2">
    <location>
        <begin position="1075"/>
        <end position="1104"/>
    </location>
</feature>
<protein>
    <submittedName>
        <fullName evidence="3">Uncharacterized protein</fullName>
    </submittedName>
</protein>
<accession>A0A6A6W5A8</accession>
<feature type="compositionally biased region" description="Polar residues" evidence="2">
    <location>
        <begin position="916"/>
        <end position="941"/>
    </location>
</feature>
<evidence type="ECO:0000256" key="1">
    <source>
        <dbReference type="SAM" id="Coils"/>
    </source>
</evidence>
<dbReference type="SUPFAM" id="SSF90257">
    <property type="entry name" value="Myosin rod fragments"/>
    <property type="match status" value="1"/>
</dbReference>
<dbReference type="RefSeq" id="XP_033599810.1">
    <property type="nucleotide sequence ID" value="XM_033744075.1"/>
</dbReference>
<evidence type="ECO:0000256" key="2">
    <source>
        <dbReference type="SAM" id="MobiDB-lite"/>
    </source>
</evidence>